<sequence>MEPLSRLIIVEGKQDRQKLNRVLEQEEAILCTFGTIGVYALDELIENYDLLDRDVYIFTDEDEPGRKLRKQLNQELSHAENLFTETQYRQVEDTPEHVVASILQAANFKVKVKYLKGS</sequence>
<reference evidence="2 3" key="1">
    <citation type="submission" date="2023-07" db="EMBL/GenBank/DDBJ databases">
        <title>Genomic Encyclopedia of Type Strains, Phase IV (KMG-IV): sequencing the most valuable type-strain genomes for metagenomic binning, comparative biology and taxonomic classification.</title>
        <authorList>
            <person name="Goeker M."/>
        </authorList>
    </citation>
    <scope>NUCLEOTIDE SEQUENCE [LARGE SCALE GENOMIC DNA]</scope>
    <source>
        <strain evidence="2 3">DSM 16460</strain>
    </source>
</reference>
<proteinExistence type="predicted"/>
<dbReference type="EMBL" id="JAUSTQ010000005">
    <property type="protein sequence ID" value="MDQ0159537.1"/>
    <property type="molecule type" value="Genomic_DNA"/>
</dbReference>
<feature type="domain" description="Toprim" evidence="1">
    <location>
        <begin position="5"/>
        <end position="81"/>
    </location>
</feature>
<protein>
    <submittedName>
        <fullName evidence="2">Toprim domain protein</fullName>
    </submittedName>
</protein>
<evidence type="ECO:0000313" key="2">
    <source>
        <dbReference type="EMBL" id="MDQ0159537.1"/>
    </source>
</evidence>
<dbReference type="RefSeq" id="WP_306976091.1">
    <property type="nucleotide sequence ID" value="NZ_JAUSTQ010000005.1"/>
</dbReference>
<dbReference type="SUPFAM" id="SSF110455">
    <property type="entry name" value="Toprim domain"/>
    <property type="match status" value="1"/>
</dbReference>
<dbReference type="Pfam" id="PF01751">
    <property type="entry name" value="Toprim"/>
    <property type="match status" value="1"/>
</dbReference>
<gene>
    <name evidence="2" type="ORF">J2S77_001521</name>
</gene>
<organism evidence="2 3">
    <name type="scientific">Alkalibacillus salilacus</name>
    <dbReference type="NCBI Taxonomy" id="284582"/>
    <lineage>
        <taxon>Bacteria</taxon>
        <taxon>Bacillati</taxon>
        <taxon>Bacillota</taxon>
        <taxon>Bacilli</taxon>
        <taxon>Bacillales</taxon>
        <taxon>Bacillaceae</taxon>
        <taxon>Alkalibacillus</taxon>
    </lineage>
</organism>
<evidence type="ECO:0000313" key="3">
    <source>
        <dbReference type="Proteomes" id="UP001224359"/>
    </source>
</evidence>
<keyword evidence="3" id="KW-1185">Reference proteome</keyword>
<dbReference type="Gene3D" id="3.40.1360.10">
    <property type="match status" value="1"/>
</dbReference>
<dbReference type="SMART" id="SM00493">
    <property type="entry name" value="TOPRIM"/>
    <property type="match status" value="1"/>
</dbReference>
<dbReference type="Proteomes" id="UP001224359">
    <property type="component" value="Unassembled WGS sequence"/>
</dbReference>
<dbReference type="PANTHER" id="PTHR39156">
    <property type="entry name" value="RIBONUCLEASE M5"/>
    <property type="match status" value="1"/>
</dbReference>
<dbReference type="InterPro" id="IPR006171">
    <property type="entry name" value="TOPRIM_dom"/>
</dbReference>
<comment type="caution">
    <text evidence="2">The sequence shown here is derived from an EMBL/GenBank/DDBJ whole genome shotgun (WGS) entry which is preliminary data.</text>
</comment>
<evidence type="ECO:0000259" key="1">
    <source>
        <dbReference type="SMART" id="SM00493"/>
    </source>
</evidence>
<name>A0ABT9VEZ3_9BACI</name>
<dbReference type="PANTHER" id="PTHR39156:SF2">
    <property type="entry name" value="DNA PRIMASE (BACTERIAL TYPE) AND SMALL PRIMASE-LIKE PROTEINS"/>
    <property type="match status" value="1"/>
</dbReference>
<accession>A0ABT9VEZ3</accession>